<dbReference type="PANTHER" id="PTHR43303">
    <property type="entry name" value="NADPH DEHYDROGENASE C23G7.10C-RELATED"/>
    <property type="match status" value="1"/>
</dbReference>
<dbReference type="Pfam" id="PF00724">
    <property type="entry name" value="Oxidored_FMN"/>
    <property type="match status" value="1"/>
</dbReference>
<dbReference type="Proteomes" id="UP000192596">
    <property type="component" value="Unassembled WGS sequence"/>
</dbReference>
<dbReference type="PANTHER" id="PTHR43303:SF2">
    <property type="entry name" value="INDOLEAMINE 2,3-DIOXYGENASE PYRROLE 2,3-DIOXYGENASE (AFU_ORTHOLOGUE AFUA_5G01450"/>
    <property type="match status" value="1"/>
</dbReference>
<comment type="caution">
    <text evidence="3">The sequence shown here is derived from an EMBL/GenBank/DDBJ whole genome shotgun (WGS) entry which is preliminary data.</text>
</comment>
<dbReference type="GO" id="GO:0050661">
    <property type="term" value="F:NADP binding"/>
    <property type="evidence" value="ECO:0007669"/>
    <property type="project" value="InterPro"/>
</dbReference>
<dbReference type="GO" id="GO:0003959">
    <property type="term" value="F:NADPH dehydrogenase activity"/>
    <property type="evidence" value="ECO:0007669"/>
    <property type="project" value="InterPro"/>
</dbReference>
<protein>
    <recommendedName>
        <fullName evidence="2">NADH:flavin oxidoreductase/NADH oxidase N-terminal domain-containing protein</fullName>
    </recommendedName>
</protein>
<accession>A0A1V8TJN3</accession>
<evidence type="ECO:0000313" key="3">
    <source>
        <dbReference type="EMBL" id="OQO11586.1"/>
    </source>
</evidence>
<dbReference type="OrthoDB" id="72788at2759"/>
<dbReference type="STRING" id="1507870.A0A1V8TJN3"/>
<dbReference type="InterPro" id="IPR044152">
    <property type="entry name" value="YqjM-like"/>
</dbReference>
<keyword evidence="4" id="KW-1185">Reference proteome</keyword>
<organism evidence="3 4">
    <name type="scientific">Cryoendolithus antarcticus</name>
    <dbReference type="NCBI Taxonomy" id="1507870"/>
    <lineage>
        <taxon>Eukaryota</taxon>
        <taxon>Fungi</taxon>
        <taxon>Dikarya</taxon>
        <taxon>Ascomycota</taxon>
        <taxon>Pezizomycotina</taxon>
        <taxon>Dothideomycetes</taxon>
        <taxon>Dothideomycetidae</taxon>
        <taxon>Cladosporiales</taxon>
        <taxon>Cladosporiaceae</taxon>
        <taxon>Cryoendolithus</taxon>
    </lineage>
</organism>
<feature type="region of interest" description="Disordered" evidence="1">
    <location>
        <begin position="227"/>
        <end position="274"/>
    </location>
</feature>
<evidence type="ECO:0000313" key="4">
    <source>
        <dbReference type="Proteomes" id="UP000192596"/>
    </source>
</evidence>
<dbReference type="InterPro" id="IPR013785">
    <property type="entry name" value="Aldolase_TIM"/>
</dbReference>
<dbReference type="EMBL" id="NAJO01000006">
    <property type="protein sequence ID" value="OQO11586.1"/>
    <property type="molecule type" value="Genomic_DNA"/>
</dbReference>
<dbReference type="AlphaFoldDB" id="A0A1V8TJN3"/>
<dbReference type="SUPFAM" id="SSF51395">
    <property type="entry name" value="FMN-linked oxidoreductases"/>
    <property type="match status" value="1"/>
</dbReference>
<dbReference type="GO" id="GO:0010181">
    <property type="term" value="F:FMN binding"/>
    <property type="evidence" value="ECO:0007669"/>
    <property type="project" value="InterPro"/>
</dbReference>
<evidence type="ECO:0000256" key="1">
    <source>
        <dbReference type="SAM" id="MobiDB-lite"/>
    </source>
</evidence>
<reference evidence="4" key="1">
    <citation type="submission" date="2017-03" db="EMBL/GenBank/DDBJ databases">
        <title>Genomes of endolithic fungi from Antarctica.</title>
        <authorList>
            <person name="Coleine C."/>
            <person name="Masonjones S."/>
            <person name="Stajich J.E."/>
        </authorList>
    </citation>
    <scope>NUCLEOTIDE SEQUENCE [LARGE SCALE GENOMIC DNA]</scope>
    <source>
        <strain evidence="4">CCFEE 5527</strain>
    </source>
</reference>
<feature type="domain" description="NADH:flavin oxidoreductase/NADH oxidase N-terminal" evidence="2">
    <location>
        <begin position="392"/>
        <end position="689"/>
    </location>
</feature>
<name>A0A1V8TJN3_9PEZI</name>
<evidence type="ECO:0000259" key="2">
    <source>
        <dbReference type="Pfam" id="PF00724"/>
    </source>
</evidence>
<proteinExistence type="predicted"/>
<feature type="compositionally biased region" description="Polar residues" evidence="1">
    <location>
        <begin position="251"/>
        <end position="260"/>
    </location>
</feature>
<feature type="compositionally biased region" description="Polar residues" evidence="1">
    <location>
        <begin position="228"/>
        <end position="238"/>
    </location>
</feature>
<dbReference type="InterPro" id="IPR001155">
    <property type="entry name" value="OxRdtase_FMN_N"/>
</dbReference>
<gene>
    <name evidence="3" type="ORF">B0A48_03313</name>
</gene>
<dbReference type="Gene3D" id="3.20.20.70">
    <property type="entry name" value="Aldolase class I"/>
    <property type="match status" value="1"/>
</dbReference>
<dbReference type="InParanoid" id="A0A1V8TJN3"/>
<sequence length="755" mass="82638">MAQMSNLPAQPASLPPSFITSFVGKCFPVELVCVDFPQALTGLDYLKDLEHRRRREVQFAMSRLDIDRASPPTDLELQTKYPGVARWLKGIDEKERKIETLYTQLYIGIRRWVLINELSLVPYNKHNCVAMLNTLYPPMGTTPPTSKLTHAALKSQRDGFFKYIQSVEKNGSRVLTNVMMQGAAPGDDNGWEAVHRILVMYLQVTNSMISDCTSVGDLDDVSVKDLNSRSTKTDSGISLRSAAAERRPSVPSGNVSNATSPLEPPRPKTPSGGRATALEKLARGLKTIGRSRTDVAEIGSKDVMFEPSPQKTKSLRKMRSMGALSDRSRNGSQDFGVPLVESDEMRRQRKRFEAEQSRNILKKGHEVAAHEGPQIGALTPYHVATLGHYALKGAALVFIEASGVQPNGRITPNCPGIWSDDQIPGIKAVVDICHAQGALCGIQLAHAGRKSSTCATWVSARHGKTSVRAGADVGGWPEDVVGPSGGEAFTWDVKGSADPEGGFWAPRELSVGEITALVGDWAGAARRSVEAGVDVIEIHGAHGYLIHQFLSPITNRRTDAYGGSFEGRTRLLVEIVKAIRSVIPEDMPLFLRLSSTEWLEETELAKQHGSWDVESTVDISKILSPLGVDLLDVSSGGNHPQQRINMFKSKDYQTKIASRIRQELRAAGSQMLIGAVGLITDAEQARGIVETSIKDEAEVAKSMTEAKGSAEPMADAVLIARQLMREPEWVLRVAWQLGVDVAWPSQFDRVRFPRL</sequence>